<proteinExistence type="predicted"/>
<accession>A0A1C7MTS1</accession>
<evidence type="ECO:0008006" key="3">
    <source>
        <dbReference type="Google" id="ProtNLM"/>
    </source>
</evidence>
<comment type="caution">
    <text evidence="1">The sequence shown here is derived from an EMBL/GenBank/DDBJ whole genome shotgun (WGS) entry which is preliminary data.</text>
</comment>
<dbReference type="OrthoDB" id="8962942at2759"/>
<dbReference type="EMBL" id="LUGH01002337">
    <property type="protein sequence ID" value="OBZ80271.1"/>
    <property type="molecule type" value="Genomic_DNA"/>
</dbReference>
<dbReference type="PANTHER" id="PTHR13109:SF7">
    <property type="entry name" value="NEUROCHONDRIN"/>
    <property type="match status" value="1"/>
</dbReference>
<name>A0A1C7MTS1_9FUNG</name>
<sequence length="182" mass="20943">DEQRDKVFTLVACLLRYFGNDWLFRSLQDTKSAKRKKEKATTEHGPAHEAFTMANFPALLVHLVSIEAKIMLDEINDRLTQEASEGKTIVSSKQARQEAMIPMYFEILEASLEYLSFHCESDKMDPEMLLKLRTTLSDFMDVVIELLKLMQDTKGDLEDDLIAQACIRLVSLWMAEEGYEMP</sequence>
<protein>
    <recommendedName>
        <fullName evidence="3">Neurochondrin</fullName>
    </recommendedName>
</protein>
<dbReference type="Proteomes" id="UP000093000">
    <property type="component" value="Unassembled WGS sequence"/>
</dbReference>
<feature type="non-terminal residue" evidence="1">
    <location>
        <position position="1"/>
    </location>
</feature>
<dbReference type="Pfam" id="PF05536">
    <property type="entry name" value="Neurochondrin"/>
    <property type="match status" value="1"/>
</dbReference>
<organism evidence="1 2">
    <name type="scientific">Choanephora cucurbitarum</name>
    <dbReference type="NCBI Taxonomy" id="101091"/>
    <lineage>
        <taxon>Eukaryota</taxon>
        <taxon>Fungi</taxon>
        <taxon>Fungi incertae sedis</taxon>
        <taxon>Mucoromycota</taxon>
        <taxon>Mucoromycotina</taxon>
        <taxon>Mucoromycetes</taxon>
        <taxon>Mucorales</taxon>
        <taxon>Mucorineae</taxon>
        <taxon>Choanephoraceae</taxon>
        <taxon>Choanephoroideae</taxon>
        <taxon>Choanephora</taxon>
    </lineage>
</organism>
<feature type="non-terminal residue" evidence="1">
    <location>
        <position position="182"/>
    </location>
</feature>
<evidence type="ECO:0000313" key="2">
    <source>
        <dbReference type="Proteomes" id="UP000093000"/>
    </source>
</evidence>
<gene>
    <name evidence="1" type="ORF">A0J61_11681</name>
</gene>
<reference evidence="1 2" key="1">
    <citation type="submission" date="2016-03" db="EMBL/GenBank/DDBJ databases">
        <title>Choanephora cucurbitarum.</title>
        <authorList>
            <person name="Min B."/>
            <person name="Park H."/>
            <person name="Park J.-H."/>
            <person name="Shin H.-D."/>
            <person name="Choi I.-G."/>
        </authorList>
    </citation>
    <scope>NUCLEOTIDE SEQUENCE [LARGE SCALE GENOMIC DNA]</scope>
    <source>
        <strain evidence="1 2">KUS-F28377</strain>
    </source>
</reference>
<evidence type="ECO:0000313" key="1">
    <source>
        <dbReference type="EMBL" id="OBZ80271.1"/>
    </source>
</evidence>
<dbReference type="InterPro" id="IPR008709">
    <property type="entry name" value="Neurochondrin"/>
</dbReference>
<keyword evidence="2" id="KW-1185">Reference proteome</keyword>
<dbReference type="PANTHER" id="PTHR13109">
    <property type="entry name" value="NEUROCHONDRIN"/>
    <property type="match status" value="1"/>
</dbReference>
<dbReference type="STRING" id="101091.A0A1C7MTS1"/>
<dbReference type="AlphaFoldDB" id="A0A1C7MTS1"/>
<dbReference type="InParanoid" id="A0A1C7MTS1"/>